<comment type="caution">
    <text evidence="1">The sequence shown here is derived from an EMBL/GenBank/DDBJ whole genome shotgun (WGS) entry which is preliminary data.</text>
</comment>
<evidence type="ECO:0000313" key="1">
    <source>
        <dbReference type="EMBL" id="GAA0476358.1"/>
    </source>
</evidence>
<proteinExistence type="predicted"/>
<gene>
    <name evidence="1" type="ORF">GCM10009096_17660</name>
</gene>
<accession>A0ABN1AH59</accession>
<sequence>MALNSPKTSGVRASEIGVAICPKYALPAIPAFTKIFCIAKIKIDNPKRMEKNDMNFKV</sequence>
<reference evidence="1 2" key="1">
    <citation type="journal article" date="2019" name="Int. J. Syst. Evol. Microbiol.">
        <title>The Global Catalogue of Microorganisms (GCM) 10K type strain sequencing project: providing services to taxonomists for standard genome sequencing and annotation.</title>
        <authorList>
            <consortium name="The Broad Institute Genomics Platform"/>
            <consortium name="The Broad Institute Genome Sequencing Center for Infectious Disease"/>
            <person name="Wu L."/>
            <person name="Ma J."/>
        </authorList>
    </citation>
    <scope>NUCLEOTIDE SEQUENCE [LARGE SCALE GENOMIC DNA]</scope>
    <source>
        <strain evidence="1 2">JCM 14162</strain>
    </source>
</reference>
<dbReference type="Proteomes" id="UP001500713">
    <property type="component" value="Unassembled WGS sequence"/>
</dbReference>
<evidence type="ECO:0000313" key="2">
    <source>
        <dbReference type="Proteomes" id="UP001500713"/>
    </source>
</evidence>
<dbReference type="EMBL" id="BAAAEM010000002">
    <property type="protein sequence ID" value="GAA0476358.1"/>
    <property type="molecule type" value="Genomic_DNA"/>
</dbReference>
<name>A0ABN1AH59_9SPHN</name>
<protein>
    <submittedName>
        <fullName evidence="1">Uncharacterized protein</fullName>
    </submittedName>
</protein>
<keyword evidence="2" id="KW-1185">Reference proteome</keyword>
<organism evidence="1 2">
    <name type="scientific">Parasphingorhabdus litoris</name>
    <dbReference type="NCBI Taxonomy" id="394733"/>
    <lineage>
        <taxon>Bacteria</taxon>
        <taxon>Pseudomonadati</taxon>
        <taxon>Pseudomonadota</taxon>
        <taxon>Alphaproteobacteria</taxon>
        <taxon>Sphingomonadales</taxon>
        <taxon>Sphingomonadaceae</taxon>
        <taxon>Parasphingorhabdus</taxon>
    </lineage>
</organism>